<keyword evidence="1" id="KW-0812">Transmembrane</keyword>
<evidence type="ECO:0000256" key="1">
    <source>
        <dbReference type="SAM" id="Phobius"/>
    </source>
</evidence>
<protein>
    <submittedName>
        <fullName evidence="2">Uncharacterized protein</fullName>
    </submittedName>
</protein>
<evidence type="ECO:0000313" key="2">
    <source>
        <dbReference type="EMBL" id="CAL1263813.1"/>
    </source>
</evidence>
<reference evidence="2 3" key="1">
    <citation type="submission" date="2024-04" db="EMBL/GenBank/DDBJ databases">
        <authorList>
            <person name="Rising A."/>
            <person name="Reimegard J."/>
            <person name="Sonavane S."/>
            <person name="Akerstrom W."/>
            <person name="Nylinder S."/>
            <person name="Hedman E."/>
            <person name="Kallberg Y."/>
        </authorList>
    </citation>
    <scope>NUCLEOTIDE SEQUENCE [LARGE SCALE GENOMIC DNA]</scope>
</reference>
<gene>
    <name evidence="2" type="ORF">LARSCL_LOCUS1679</name>
</gene>
<proteinExistence type="predicted"/>
<feature type="transmembrane region" description="Helical" evidence="1">
    <location>
        <begin position="123"/>
        <end position="143"/>
    </location>
</feature>
<keyword evidence="1" id="KW-1133">Transmembrane helix</keyword>
<dbReference type="EMBL" id="CAXIEN010000010">
    <property type="protein sequence ID" value="CAL1263813.1"/>
    <property type="molecule type" value="Genomic_DNA"/>
</dbReference>
<keyword evidence="1" id="KW-0472">Membrane</keyword>
<dbReference type="Proteomes" id="UP001497382">
    <property type="component" value="Unassembled WGS sequence"/>
</dbReference>
<accession>A0AAV1YXS3</accession>
<dbReference type="AlphaFoldDB" id="A0AAV1YXS3"/>
<feature type="transmembrane region" description="Helical" evidence="1">
    <location>
        <begin position="163"/>
        <end position="186"/>
    </location>
</feature>
<evidence type="ECO:0000313" key="3">
    <source>
        <dbReference type="Proteomes" id="UP001497382"/>
    </source>
</evidence>
<comment type="caution">
    <text evidence="2">The sequence shown here is derived from an EMBL/GenBank/DDBJ whole genome shotgun (WGS) entry which is preliminary data.</text>
</comment>
<keyword evidence="3" id="KW-1185">Reference proteome</keyword>
<organism evidence="2 3">
    <name type="scientific">Larinioides sclopetarius</name>
    <dbReference type="NCBI Taxonomy" id="280406"/>
    <lineage>
        <taxon>Eukaryota</taxon>
        <taxon>Metazoa</taxon>
        <taxon>Ecdysozoa</taxon>
        <taxon>Arthropoda</taxon>
        <taxon>Chelicerata</taxon>
        <taxon>Arachnida</taxon>
        <taxon>Araneae</taxon>
        <taxon>Araneomorphae</taxon>
        <taxon>Entelegynae</taxon>
        <taxon>Araneoidea</taxon>
        <taxon>Araneidae</taxon>
        <taxon>Larinioides</taxon>
    </lineage>
</organism>
<sequence length="219" mass="24596">MEARRKLSVISPHLSLEFNYEARNALGDVINLSNNVIRPVRPTKRLSKPMPTEKQKSSIFSCCRKHRAPPQSANADFIFYTASSKSHLQPRSGEIDISAVTRNSLIRVGESQSSSPSCKRFHWLKISLILAWMLMAVATLSYTGARYSQLEDFSSITNSVEGYIILGVMSAVVIAGVILMIVILAYKKDEEVYDDCYLESIRYPSAHFFNNAVVLETRV</sequence>
<name>A0AAV1YXS3_9ARAC</name>